<dbReference type="PANTHER" id="PTHR15503">
    <property type="entry name" value="LDOC1 RELATED"/>
    <property type="match status" value="1"/>
</dbReference>
<dbReference type="GO" id="GO:0008270">
    <property type="term" value="F:zinc ion binding"/>
    <property type="evidence" value="ECO:0007669"/>
    <property type="project" value="UniProtKB-KW"/>
</dbReference>
<reference evidence="4" key="2">
    <citation type="submission" date="2020-08" db="EMBL/GenBank/DDBJ databases">
        <title>Plant Genome Project.</title>
        <authorList>
            <person name="Zhang R.-G."/>
        </authorList>
    </citation>
    <scope>NUCLEOTIDE SEQUENCE</scope>
    <source>
        <strain evidence="4">Huo1</strain>
        <tissue evidence="4">Leaf</tissue>
    </source>
</reference>
<feature type="region of interest" description="Disordered" evidence="2">
    <location>
        <begin position="298"/>
        <end position="351"/>
    </location>
</feature>
<organism evidence="4">
    <name type="scientific">Salvia splendens</name>
    <name type="common">Scarlet sage</name>
    <dbReference type="NCBI Taxonomy" id="180675"/>
    <lineage>
        <taxon>Eukaryota</taxon>
        <taxon>Viridiplantae</taxon>
        <taxon>Streptophyta</taxon>
        <taxon>Embryophyta</taxon>
        <taxon>Tracheophyta</taxon>
        <taxon>Spermatophyta</taxon>
        <taxon>Magnoliopsida</taxon>
        <taxon>eudicotyledons</taxon>
        <taxon>Gunneridae</taxon>
        <taxon>Pentapetalae</taxon>
        <taxon>asterids</taxon>
        <taxon>lamiids</taxon>
        <taxon>Lamiales</taxon>
        <taxon>Lamiaceae</taxon>
        <taxon>Nepetoideae</taxon>
        <taxon>Mentheae</taxon>
        <taxon>Salviinae</taxon>
        <taxon>Salvia</taxon>
        <taxon>Salvia subgen. Calosphace</taxon>
        <taxon>core Calosphace</taxon>
    </lineage>
</organism>
<keyword evidence="1" id="KW-0863">Zinc-finger</keyword>
<dbReference type="AlphaFoldDB" id="A0A8X8ZCB2"/>
<dbReference type="Proteomes" id="UP000298416">
    <property type="component" value="Unassembled WGS sequence"/>
</dbReference>
<feature type="compositionally biased region" description="Gly residues" evidence="2">
    <location>
        <begin position="313"/>
        <end position="323"/>
    </location>
</feature>
<evidence type="ECO:0000313" key="5">
    <source>
        <dbReference type="Proteomes" id="UP000298416"/>
    </source>
</evidence>
<dbReference type="GO" id="GO:0003676">
    <property type="term" value="F:nucleic acid binding"/>
    <property type="evidence" value="ECO:0007669"/>
    <property type="project" value="InterPro"/>
</dbReference>
<feature type="domain" description="CCHC-type" evidence="3">
    <location>
        <begin position="283"/>
        <end position="298"/>
    </location>
</feature>
<evidence type="ECO:0000256" key="2">
    <source>
        <dbReference type="SAM" id="MobiDB-lite"/>
    </source>
</evidence>
<gene>
    <name evidence="4" type="ORF">SASPL_140918</name>
</gene>
<feature type="compositionally biased region" description="Polar residues" evidence="2">
    <location>
        <begin position="249"/>
        <end position="258"/>
    </location>
</feature>
<dbReference type="PROSITE" id="PS50158">
    <property type="entry name" value="ZF_CCHC"/>
    <property type="match status" value="1"/>
</dbReference>
<dbReference type="InterPro" id="IPR005162">
    <property type="entry name" value="Retrotrans_gag_dom"/>
</dbReference>
<dbReference type="EMBL" id="PNBA02000015">
    <property type="protein sequence ID" value="KAG6399437.1"/>
    <property type="molecule type" value="Genomic_DNA"/>
</dbReference>
<protein>
    <recommendedName>
        <fullName evidence="3">CCHC-type domain-containing protein</fullName>
    </recommendedName>
</protein>
<name>A0A8X8ZCB2_SALSN</name>
<accession>A0A8X8ZCB2</accession>
<dbReference type="Pfam" id="PF03732">
    <property type="entry name" value="Retrotrans_gag"/>
    <property type="match status" value="1"/>
</dbReference>
<feature type="compositionally biased region" description="Low complexity" evidence="2">
    <location>
        <begin position="324"/>
        <end position="345"/>
    </location>
</feature>
<sequence>MSGEEASSPFYISSDSESEGVPLADVAALMAGQDDILRTMATAMQQIARNVPPSQSSILKQMHEYHAEEFRGKLDDNPTKAEYWLEQLERIFGCMTCTSDEKLQGATALLKEEAHRWWLVQGRRTVQQYEIEFRRLSRYAPEVNYSDVDMCRKFRRGLRSIIQAGLVGLETSDLTKLSHAARTLEQLKVTEKVEEGSMNQEKRPAESSHSASRFSGKRFRDFRGNRSSAPSRFQGQRPSQMSEFRPRQHATSMASTGGSDRVPMCQHCGRPHHGECRKLLGTCFLCGSKDHYYRECPRGQVSSETRSAPGVQQGRGTGRGSGAARGQRSASEPIQRPASRAPSRAYAMRTREDSDAPDVILGTFTLFDMPVIALIDPSSTHSYICDKLIEEHSLPLEKTKYDILVQPDGVIVS</sequence>
<proteinExistence type="predicted"/>
<feature type="compositionally biased region" description="Basic and acidic residues" evidence="2">
    <location>
        <begin position="191"/>
        <end position="206"/>
    </location>
</feature>
<dbReference type="InterPro" id="IPR032567">
    <property type="entry name" value="RTL1-rel"/>
</dbReference>
<dbReference type="Pfam" id="PF08284">
    <property type="entry name" value="RVP_2"/>
    <property type="match status" value="1"/>
</dbReference>
<dbReference type="PANTHER" id="PTHR15503:SF45">
    <property type="entry name" value="RNA-DIRECTED DNA POLYMERASE HOMOLOG"/>
    <property type="match status" value="1"/>
</dbReference>
<feature type="compositionally biased region" description="Polar residues" evidence="2">
    <location>
        <begin position="225"/>
        <end position="242"/>
    </location>
</feature>
<evidence type="ECO:0000313" key="4">
    <source>
        <dbReference type="EMBL" id="KAG6399437.1"/>
    </source>
</evidence>
<comment type="caution">
    <text evidence="4">The sequence shown here is derived from an EMBL/GenBank/DDBJ whole genome shotgun (WGS) entry which is preliminary data.</text>
</comment>
<evidence type="ECO:0000259" key="3">
    <source>
        <dbReference type="PROSITE" id="PS50158"/>
    </source>
</evidence>
<keyword evidence="5" id="KW-1185">Reference proteome</keyword>
<evidence type="ECO:0000256" key="1">
    <source>
        <dbReference type="PROSITE-ProRule" id="PRU00047"/>
    </source>
</evidence>
<reference evidence="4" key="1">
    <citation type="submission" date="2018-01" db="EMBL/GenBank/DDBJ databases">
        <authorList>
            <person name="Mao J.F."/>
        </authorList>
    </citation>
    <scope>NUCLEOTIDE SEQUENCE</scope>
    <source>
        <strain evidence="4">Huo1</strain>
        <tissue evidence="4">Leaf</tissue>
    </source>
</reference>
<keyword evidence="1" id="KW-0479">Metal-binding</keyword>
<feature type="region of interest" description="Disordered" evidence="2">
    <location>
        <begin position="191"/>
        <end position="261"/>
    </location>
</feature>
<keyword evidence="1" id="KW-0862">Zinc</keyword>
<dbReference type="InterPro" id="IPR001878">
    <property type="entry name" value="Znf_CCHC"/>
</dbReference>